<proteinExistence type="predicted"/>
<dbReference type="Proteomes" id="UP001216172">
    <property type="component" value="Segment"/>
</dbReference>
<reference evidence="1" key="1">
    <citation type="submission" date="2023-02" db="EMBL/GenBank/DDBJ databases">
        <authorList>
            <person name="Rihtman B."/>
        </authorList>
    </citation>
    <scope>NUCLEOTIDE SEQUENCE</scope>
</reference>
<keyword evidence="2" id="KW-1185">Reference proteome</keyword>
<evidence type="ECO:0000313" key="1">
    <source>
        <dbReference type="EMBL" id="WFG40921.1"/>
    </source>
</evidence>
<protein>
    <submittedName>
        <fullName evidence="1">Uncharacterized protein</fullName>
    </submittedName>
</protein>
<accession>A0AAF0FJW6</accession>
<name>A0AAF0FJW6_9CAUD</name>
<gene>
    <name evidence="1" type="ORF">ParaMal1_00037</name>
</gene>
<evidence type="ECO:0000313" key="2">
    <source>
        <dbReference type="Proteomes" id="UP001216172"/>
    </source>
</evidence>
<organism evidence="1 2">
    <name type="scientific">Paracoccus phage ParMal1</name>
    <dbReference type="NCBI Taxonomy" id="3032416"/>
    <lineage>
        <taxon>Viruses</taxon>
        <taxon>Duplodnaviria</taxon>
        <taxon>Heunggongvirae</taxon>
        <taxon>Uroviricota</taxon>
        <taxon>Caudoviricetes</taxon>
        <taxon>Autographivirales</taxon>
        <taxon>Autographivirales incertae sedis</taxon>
        <taxon>Mallvirus</taxon>
        <taxon>Mallvirus ParMal1</taxon>
    </lineage>
</organism>
<dbReference type="EMBL" id="OQ376858">
    <property type="protein sequence ID" value="WFG40921.1"/>
    <property type="molecule type" value="Genomic_DNA"/>
</dbReference>
<sequence>MFEDRELLGELLRRGRLRSVEARHHVEPFAWDRYSQEQGYLDHVRKGLARMTTDHLLQNEQFHFEMPEQVMLHGPPAEVKSDLWIITQPKHRRRGDGEIR</sequence>